<evidence type="ECO:0000256" key="1">
    <source>
        <dbReference type="SAM" id="Phobius"/>
    </source>
</evidence>
<proteinExistence type="predicted"/>
<keyword evidence="1" id="KW-1133">Transmembrane helix</keyword>
<dbReference type="RefSeq" id="WP_134040172.1">
    <property type="nucleotide sequence ID" value="NZ_JAVLSJ010000001.1"/>
</dbReference>
<accession>A0ABU2EFU6</accession>
<protein>
    <recommendedName>
        <fullName evidence="4">Transmembrane protein</fullName>
    </recommendedName>
</protein>
<keyword evidence="3" id="KW-1185">Reference proteome</keyword>
<keyword evidence="1" id="KW-0472">Membrane</keyword>
<sequence length="146" mass="16172">MKIPGTILSFLGGATAASLLICVYLVWKPATVKIHRLAAPLQLGTKEASNGLLPVGTTLYYDTSFPEGFSRYKIYVNIDRMPLPLENLPDPTMIAPLEAAPFRQEALLKLLRNHPLTRKDLDTILSTGYLSKDEIKEVLSEFVASR</sequence>
<keyword evidence="1" id="KW-0812">Transmembrane</keyword>
<dbReference type="EMBL" id="JAVLSJ010000001">
    <property type="protein sequence ID" value="MDR9846652.1"/>
    <property type="molecule type" value="Genomic_DNA"/>
</dbReference>
<name>A0ABU2EFU6_9BURK</name>
<organism evidence="2 3">
    <name type="scientific">Herbaspirillum huttiense subsp. lycopersici</name>
    <dbReference type="NCBI Taxonomy" id="3074428"/>
    <lineage>
        <taxon>Bacteria</taxon>
        <taxon>Pseudomonadati</taxon>
        <taxon>Pseudomonadota</taxon>
        <taxon>Betaproteobacteria</taxon>
        <taxon>Burkholderiales</taxon>
        <taxon>Oxalobacteraceae</taxon>
        <taxon>Herbaspirillum</taxon>
    </lineage>
</organism>
<evidence type="ECO:0000313" key="3">
    <source>
        <dbReference type="Proteomes" id="UP001246576"/>
    </source>
</evidence>
<gene>
    <name evidence="2" type="ORF">RI048_00330</name>
</gene>
<feature type="transmembrane region" description="Helical" evidence="1">
    <location>
        <begin position="6"/>
        <end position="27"/>
    </location>
</feature>
<comment type="caution">
    <text evidence="2">The sequence shown here is derived from an EMBL/GenBank/DDBJ whole genome shotgun (WGS) entry which is preliminary data.</text>
</comment>
<evidence type="ECO:0008006" key="4">
    <source>
        <dbReference type="Google" id="ProtNLM"/>
    </source>
</evidence>
<evidence type="ECO:0000313" key="2">
    <source>
        <dbReference type="EMBL" id="MDR9846652.1"/>
    </source>
</evidence>
<reference evidence="2" key="1">
    <citation type="submission" date="2023-09" db="EMBL/GenBank/DDBJ databases">
        <title>Description of first Herbaspirillum huttiense subsp. nephrolepsisexaltata and Herbaspirillum huttiense subsp. lycopersicon.</title>
        <authorList>
            <person name="Poudel M."/>
            <person name="Sharma A."/>
            <person name="Goss E."/>
            <person name="Tapia J.H."/>
            <person name="Harmon C.M."/>
            <person name="Jones J.B."/>
        </authorList>
    </citation>
    <scope>NUCLEOTIDE SEQUENCE</scope>
    <source>
        <strain evidence="2">SE1</strain>
    </source>
</reference>
<dbReference type="Proteomes" id="UP001246576">
    <property type="component" value="Unassembled WGS sequence"/>
</dbReference>